<dbReference type="EMBL" id="CP163442">
    <property type="protein sequence ID" value="XDQ50041.1"/>
    <property type="molecule type" value="Genomic_DNA"/>
</dbReference>
<name>A0AB39R5Q3_9ACTN</name>
<gene>
    <name evidence="1" type="ORF">AB5J52_48865</name>
</gene>
<evidence type="ECO:0000313" key="1">
    <source>
        <dbReference type="EMBL" id="XDQ50041.1"/>
    </source>
</evidence>
<dbReference type="RefSeq" id="WP_369228566.1">
    <property type="nucleotide sequence ID" value="NZ_CP163442.1"/>
</dbReference>
<accession>A0AB39R5Q3</accession>
<reference evidence="1" key="1">
    <citation type="submission" date="2024-07" db="EMBL/GenBank/DDBJ databases">
        <authorList>
            <person name="Yu S.T."/>
        </authorList>
    </citation>
    <scope>NUCLEOTIDE SEQUENCE</scope>
    <source>
        <strain evidence="1">R39</strain>
        <plasmid evidence="1">unnamed1</plasmid>
    </source>
</reference>
<organism evidence="1">
    <name type="scientific">Streptomyces sp. R39</name>
    <dbReference type="NCBI Taxonomy" id="3238631"/>
    <lineage>
        <taxon>Bacteria</taxon>
        <taxon>Bacillati</taxon>
        <taxon>Actinomycetota</taxon>
        <taxon>Actinomycetes</taxon>
        <taxon>Kitasatosporales</taxon>
        <taxon>Streptomycetaceae</taxon>
        <taxon>Streptomyces</taxon>
    </lineage>
</organism>
<geneLocation type="plasmid" evidence="1">
    <name>unnamed1</name>
</geneLocation>
<sequence>MTETSIRPTPRTTAFSLIKTTALDHVAHCDHSEDEPPPPNREMYNDLTSVLENWHAADTLREDSLLLAEWLAVELCGYLYGQLNQDRGRFDQWLRDFGDQVCRSQMHAHPAGPTAVEIMSVVADGLATRSDGLARQRLVRIGVPYLHYVRQDHAVEDAREIALTFALWAGPQLAELMHRDAVRINAYLDSRIS</sequence>
<evidence type="ECO:0008006" key="2">
    <source>
        <dbReference type="Google" id="ProtNLM"/>
    </source>
</evidence>
<dbReference type="AlphaFoldDB" id="A0AB39R5Q3"/>
<keyword evidence="1" id="KW-0614">Plasmid</keyword>
<proteinExistence type="predicted"/>
<protein>
    <recommendedName>
        <fullName evidence="2">Sigma-70 family RNA polymerase sigma factor</fullName>
    </recommendedName>
</protein>